<dbReference type="Pfam" id="PF00929">
    <property type="entry name" value="RNase_T"/>
    <property type="match status" value="1"/>
</dbReference>
<evidence type="ECO:0000313" key="4">
    <source>
        <dbReference type="EMBL" id="RMA97581.1"/>
    </source>
</evidence>
<protein>
    <submittedName>
        <fullName evidence="4">DNA polymerase-3 subunit epsilon</fullName>
    </submittedName>
</protein>
<dbReference type="InterPro" id="IPR036397">
    <property type="entry name" value="RNaseH_sf"/>
</dbReference>
<accession>A0A3M0BK50</accession>
<evidence type="ECO:0000313" key="5">
    <source>
        <dbReference type="Proteomes" id="UP000280842"/>
    </source>
</evidence>
<keyword evidence="5" id="KW-1185">Reference proteome</keyword>
<dbReference type="InterPro" id="IPR048165">
    <property type="entry name" value="Bluetail_dom"/>
</dbReference>
<organism evidence="4 5">
    <name type="scientific">Hydrogenothermus marinus</name>
    <dbReference type="NCBI Taxonomy" id="133270"/>
    <lineage>
        <taxon>Bacteria</taxon>
        <taxon>Pseudomonadati</taxon>
        <taxon>Aquificota</taxon>
        <taxon>Aquificia</taxon>
        <taxon>Aquificales</taxon>
        <taxon>Hydrogenothermaceae</taxon>
        <taxon>Hydrogenothermus</taxon>
    </lineage>
</organism>
<name>A0A3M0BK50_9AQUI</name>
<dbReference type="GO" id="GO:0005829">
    <property type="term" value="C:cytosol"/>
    <property type="evidence" value="ECO:0007669"/>
    <property type="project" value="TreeGrafter"/>
</dbReference>
<evidence type="ECO:0000256" key="1">
    <source>
        <dbReference type="ARBA" id="ARBA00025483"/>
    </source>
</evidence>
<proteinExistence type="predicted"/>
<comment type="caution">
    <text evidence="4">The sequence shown here is derived from an EMBL/GenBank/DDBJ whole genome shotgun (WGS) entry which is preliminary data.</text>
</comment>
<dbReference type="SMART" id="SM00479">
    <property type="entry name" value="EXOIII"/>
    <property type="match status" value="1"/>
</dbReference>
<gene>
    <name evidence="4" type="ORF">CLV39_0198</name>
</gene>
<dbReference type="GO" id="GO:0003677">
    <property type="term" value="F:DNA binding"/>
    <property type="evidence" value="ECO:0007669"/>
    <property type="project" value="InterPro"/>
</dbReference>
<dbReference type="PANTHER" id="PTHR30231:SF41">
    <property type="entry name" value="DNA POLYMERASE III SUBUNIT EPSILON"/>
    <property type="match status" value="1"/>
</dbReference>
<reference evidence="4 5" key="1">
    <citation type="submission" date="2018-10" db="EMBL/GenBank/DDBJ databases">
        <title>Genomic Encyclopedia of Archaeal and Bacterial Type Strains, Phase II (KMG-II): from individual species to whole genera.</title>
        <authorList>
            <person name="Goeker M."/>
        </authorList>
    </citation>
    <scope>NUCLEOTIDE SEQUENCE [LARGE SCALE GENOMIC DNA]</scope>
    <source>
        <strain evidence="4 5">VM1</strain>
    </source>
</reference>
<dbReference type="RefSeq" id="WP_121922358.1">
    <property type="nucleotide sequence ID" value="NZ_REFO01000010.1"/>
</dbReference>
<dbReference type="Gene3D" id="3.30.420.10">
    <property type="entry name" value="Ribonuclease H-like superfamily/Ribonuclease H"/>
    <property type="match status" value="1"/>
</dbReference>
<sequence length="205" mass="23939">MYNLTVNEATFVIVDLETTGFSPKENSVIEVAGIKYQGGMIIGKFSQLVKPKEEFLFSHITELTGITNSMVIDKPYFEDIYPEFYKFIKDSILVGHNIKFDYSFLNETHKFLYKKDLKLPSICTDNLARRIFPELRKKSLEYLANYLGINFYQKHRAMSDAEATLKAFQVMLNFLQDYNINKVIDIIRLSQGKQINKKNKTKRYV</sequence>
<comment type="function">
    <text evidence="1">DNA polymerase III is a complex, multichain enzyme responsible for most of the replicative synthesis in bacteria. The epsilon subunit contain the editing function and is a proofreading 3'-5' exonuclease.</text>
</comment>
<evidence type="ECO:0000259" key="3">
    <source>
        <dbReference type="SMART" id="SM00479"/>
    </source>
</evidence>
<dbReference type="InterPro" id="IPR006054">
    <property type="entry name" value="DnaQ"/>
</dbReference>
<dbReference type="Proteomes" id="UP000280842">
    <property type="component" value="Unassembled WGS sequence"/>
</dbReference>
<comment type="subunit">
    <text evidence="2">DNA polymerase III contains a core (composed of alpha, epsilon and theta chains) that associates with a tau subunit. This core dimerizes to form the POLIII' complex. PolIII' associates with the gamma complex (composed of gamma, delta, delta', psi and chi chains) and with the beta chain to form the complete DNA polymerase III complex.</text>
</comment>
<dbReference type="GO" id="GO:0045004">
    <property type="term" value="P:DNA replication proofreading"/>
    <property type="evidence" value="ECO:0007669"/>
    <property type="project" value="TreeGrafter"/>
</dbReference>
<dbReference type="AlphaFoldDB" id="A0A3M0BK50"/>
<dbReference type="OrthoDB" id="9803913at2"/>
<dbReference type="GO" id="GO:0003887">
    <property type="term" value="F:DNA-directed DNA polymerase activity"/>
    <property type="evidence" value="ECO:0007669"/>
    <property type="project" value="InterPro"/>
</dbReference>
<dbReference type="InterPro" id="IPR012337">
    <property type="entry name" value="RNaseH-like_sf"/>
</dbReference>
<feature type="domain" description="Exonuclease" evidence="3">
    <location>
        <begin position="10"/>
        <end position="177"/>
    </location>
</feature>
<dbReference type="SUPFAM" id="SSF53098">
    <property type="entry name" value="Ribonuclease H-like"/>
    <property type="match status" value="1"/>
</dbReference>
<dbReference type="InterPro" id="IPR013520">
    <property type="entry name" value="Ribonucl_H"/>
</dbReference>
<dbReference type="CDD" id="cd06127">
    <property type="entry name" value="DEDDh"/>
    <property type="match status" value="1"/>
</dbReference>
<dbReference type="GO" id="GO:0008408">
    <property type="term" value="F:3'-5' exonuclease activity"/>
    <property type="evidence" value="ECO:0007669"/>
    <property type="project" value="TreeGrafter"/>
</dbReference>
<dbReference type="NCBIfam" id="NF041519">
    <property type="entry name" value="bluetail"/>
    <property type="match status" value="1"/>
</dbReference>
<evidence type="ECO:0000256" key="2">
    <source>
        <dbReference type="ARBA" id="ARBA00026073"/>
    </source>
</evidence>
<dbReference type="EMBL" id="REFO01000010">
    <property type="protein sequence ID" value="RMA97581.1"/>
    <property type="molecule type" value="Genomic_DNA"/>
</dbReference>
<dbReference type="PANTHER" id="PTHR30231">
    <property type="entry name" value="DNA POLYMERASE III SUBUNIT EPSILON"/>
    <property type="match status" value="1"/>
</dbReference>
<dbReference type="NCBIfam" id="TIGR00573">
    <property type="entry name" value="dnaq"/>
    <property type="match status" value="1"/>
</dbReference>
<dbReference type="FunFam" id="3.30.420.10:FF:000045">
    <property type="entry name" value="3'-5' exonuclease DinG"/>
    <property type="match status" value="1"/>
</dbReference>